<accession>A0A1J7J6R2</accession>
<protein>
    <submittedName>
        <fullName evidence="2">Uncharacterized protein</fullName>
    </submittedName>
</protein>
<evidence type="ECO:0000256" key="1">
    <source>
        <dbReference type="SAM" id="MobiDB-lite"/>
    </source>
</evidence>
<feature type="region of interest" description="Disordered" evidence="1">
    <location>
        <begin position="1"/>
        <end position="52"/>
    </location>
</feature>
<evidence type="ECO:0000313" key="2">
    <source>
        <dbReference type="EMBL" id="OIW35470.1"/>
    </source>
</evidence>
<feature type="compositionally biased region" description="Low complexity" evidence="1">
    <location>
        <begin position="183"/>
        <end position="208"/>
    </location>
</feature>
<feature type="compositionally biased region" description="Low complexity" evidence="1">
    <location>
        <begin position="126"/>
        <end position="135"/>
    </location>
</feature>
<feature type="compositionally biased region" description="Low complexity" evidence="1">
    <location>
        <begin position="92"/>
        <end position="101"/>
    </location>
</feature>
<feature type="region of interest" description="Disordered" evidence="1">
    <location>
        <begin position="69"/>
        <end position="249"/>
    </location>
</feature>
<dbReference type="InParanoid" id="A0A1J7J6R2"/>
<reference evidence="2 3" key="1">
    <citation type="submission" date="2016-10" db="EMBL/GenBank/DDBJ databases">
        <title>Draft genome sequence of Coniochaeta ligniaria NRRL30616, a lignocellulolytic fungus for bioabatement of inhibitors in plant biomass hydrolysates.</title>
        <authorList>
            <consortium name="DOE Joint Genome Institute"/>
            <person name="Jimenez D.J."/>
            <person name="Hector R.E."/>
            <person name="Riley R."/>
            <person name="Sun H."/>
            <person name="Grigoriev I.V."/>
            <person name="Van Elsas J.D."/>
            <person name="Nichols N.N."/>
        </authorList>
    </citation>
    <scope>NUCLEOTIDE SEQUENCE [LARGE SCALE GENOMIC DNA]</scope>
    <source>
        <strain evidence="2 3">NRRL 30616</strain>
    </source>
</reference>
<gene>
    <name evidence="2" type="ORF">CONLIGDRAFT_59866</name>
</gene>
<dbReference type="OrthoDB" id="5419666at2759"/>
<organism evidence="2 3">
    <name type="scientific">Coniochaeta ligniaria NRRL 30616</name>
    <dbReference type="NCBI Taxonomy" id="1408157"/>
    <lineage>
        <taxon>Eukaryota</taxon>
        <taxon>Fungi</taxon>
        <taxon>Dikarya</taxon>
        <taxon>Ascomycota</taxon>
        <taxon>Pezizomycotina</taxon>
        <taxon>Sordariomycetes</taxon>
        <taxon>Sordariomycetidae</taxon>
        <taxon>Coniochaetales</taxon>
        <taxon>Coniochaetaceae</taxon>
        <taxon>Coniochaeta</taxon>
    </lineage>
</organism>
<feature type="compositionally biased region" description="Polar residues" evidence="1">
    <location>
        <begin position="14"/>
        <end position="33"/>
    </location>
</feature>
<name>A0A1J7J6R2_9PEZI</name>
<feature type="compositionally biased region" description="Polar residues" evidence="1">
    <location>
        <begin position="80"/>
        <end position="89"/>
    </location>
</feature>
<feature type="compositionally biased region" description="Pro residues" evidence="1">
    <location>
        <begin position="224"/>
        <end position="237"/>
    </location>
</feature>
<sequence length="313" mass="33400">MSLARAFTTRKAKQSLQTADVDNVPQRSNTIAKSTFGGLRHKPSTSQVLRPKISAPLELVHTTNMLSYNAPDLFPKSAASPGSSAQSDDGMSDAPTNASSPPTSPDVPPQRSMSPEPNHLSCYFTAPGQAAAQPAKQETAVARPDAPVIPQRSPSHTKKASYEALNRHRSVSRMSEQSARTVSTKASFTFSRSSSTSTSTTATSHLSSPAPYQQSKPSGVSYVAPPPTTALPAPPVVQYPHKKDYSDSHPFGQELAQVTELAEEFSGREKQSAGDDLSALGLFKFSAEDYISEIQGLISEFLGDARPVAALWI</sequence>
<evidence type="ECO:0000313" key="3">
    <source>
        <dbReference type="Proteomes" id="UP000182658"/>
    </source>
</evidence>
<dbReference type="AlphaFoldDB" id="A0A1J7J6R2"/>
<keyword evidence="3" id="KW-1185">Reference proteome</keyword>
<dbReference type="STRING" id="1408157.A0A1J7J6R2"/>
<proteinExistence type="predicted"/>
<feature type="compositionally biased region" description="Polar residues" evidence="1">
    <location>
        <begin position="172"/>
        <end position="182"/>
    </location>
</feature>
<dbReference type="Proteomes" id="UP000182658">
    <property type="component" value="Unassembled WGS sequence"/>
</dbReference>
<dbReference type="EMBL" id="KV875093">
    <property type="protein sequence ID" value="OIW35470.1"/>
    <property type="molecule type" value="Genomic_DNA"/>
</dbReference>